<gene>
    <name evidence="1" type="ORF">VTH8203_04603</name>
</gene>
<accession>A0A240EQH8</accession>
<dbReference type="AlphaFoldDB" id="A0A240EQH8"/>
<name>A0A240EQH8_9VIBR</name>
<dbReference type="Proteomes" id="UP000219336">
    <property type="component" value="Unassembled WGS sequence"/>
</dbReference>
<protein>
    <submittedName>
        <fullName evidence="1">Uncharacterized protein</fullName>
    </submittedName>
</protein>
<evidence type="ECO:0000313" key="2">
    <source>
        <dbReference type="Proteomes" id="UP000219336"/>
    </source>
</evidence>
<evidence type="ECO:0000313" key="1">
    <source>
        <dbReference type="EMBL" id="SNX50927.1"/>
    </source>
</evidence>
<keyword evidence="2" id="KW-1185">Reference proteome</keyword>
<organism evidence="1 2">
    <name type="scientific">Vibrio thalassae</name>
    <dbReference type="NCBI Taxonomy" id="1243014"/>
    <lineage>
        <taxon>Bacteria</taxon>
        <taxon>Pseudomonadati</taxon>
        <taxon>Pseudomonadota</taxon>
        <taxon>Gammaproteobacteria</taxon>
        <taxon>Vibrionales</taxon>
        <taxon>Vibrionaceae</taxon>
        <taxon>Vibrio</taxon>
    </lineage>
</organism>
<dbReference type="EMBL" id="OANU01000189">
    <property type="protein sequence ID" value="SNX50927.1"/>
    <property type="molecule type" value="Genomic_DNA"/>
</dbReference>
<sequence length="44" mass="5207">MNEAVYYLYIPNAGYPVNYNPNRRLIGRLTDLNPYIGFLNLWTL</sequence>
<proteinExistence type="predicted"/>
<reference evidence="2" key="1">
    <citation type="submission" date="2016-06" db="EMBL/GenBank/DDBJ databases">
        <authorList>
            <person name="Rodrigo-Torres L."/>
            <person name="Arahal R.D."/>
            <person name="Lucena T."/>
        </authorList>
    </citation>
    <scope>NUCLEOTIDE SEQUENCE [LARGE SCALE GENOMIC DNA]</scope>
    <source>
        <strain evidence="2">CECT8203</strain>
    </source>
</reference>